<reference evidence="4 5" key="1">
    <citation type="submission" date="2013-11" db="EMBL/GenBank/DDBJ databases">
        <title>Draft genome of the bovine lungworm Dictyocaulus viviparus.</title>
        <authorList>
            <person name="Mitreva M."/>
        </authorList>
    </citation>
    <scope>NUCLEOTIDE SEQUENCE [LARGE SCALE GENOMIC DNA]</scope>
    <source>
        <strain evidence="4 5">HannoverDv2000</strain>
    </source>
</reference>
<evidence type="ECO:0000313" key="5">
    <source>
        <dbReference type="Proteomes" id="UP000053766"/>
    </source>
</evidence>
<dbReference type="AlphaFoldDB" id="A0A0D8XN00"/>
<dbReference type="PANTHER" id="PTHR22997:SF0">
    <property type="entry name" value="PIH1 DOMAIN-CONTAINING PROTEIN 1"/>
    <property type="match status" value="1"/>
</dbReference>
<protein>
    <recommendedName>
        <fullName evidence="3">PIH1 N-terminal domain-containing protein</fullName>
    </recommendedName>
</protein>
<dbReference type="GO" id="GO:1990904">
    <property type="term" value="C:ribonucleoprotein complex"/>
    <property type="evidence" value="ECO:0007669"/>
    <property type="project" value="TreeGrafter"/>
</dbReference>
<accession>A0A0D8XN00</accession>
<dbReference type="STRING" id="29172.A0A0D8XN00"/>
<evidence type="ECO:0000256" key="1">
    <source>
        <dbReference type="ARBA" id="ARBA00008511"/>
    </source>
</evidence>
<dbReference type="GO" id="GO:0097255">
    <property type="term" value="C:R2TP complex"/>
    <property type="evidence" value="ECO:0007669"/>
    <property type="project" value="TreeGrafter"/>
</dbReference>
<evidence type="ECO:0000313" key="4">
    <source>
        <dbReference type="EMBL" id="KJH46023.1"/>
    </source>
</evidence>
<sequence>MQAYGEVVEHKCFINVCHCEELPPPIDDIDEDELAARIDKDDIGYRIPVSIGELDSVVDNKNVNQPKIDVLVNRTFYEKRLSPPTSNLFRHFFCIVICEAIKDKHHLELDPNKCVKLKNRTMMGCIEPMKIVKRPVAPVIQEVISTAISQDTAVLKYSGIEQPVGVSICLIKGTNLVVELSLEEVEISNVQKLRLRLNRDRIVLLADRSRSIYDFCVPFYMDFKTVKYKLNPEISKLKFSVPVVYP</sequence>
<dbReference type="GO" id="GO:0006364">
    <property type="term" value="P:rRNA processing"/>
    <property type="evidence" value="ECO:0007669"/>
    <property type="project" value="TreeGrafter"/>
</dbReference>
<gene>
    <name evidence="4" type="ORF">DICVIV_07909</name>
</gene>
<evidence type="ECO:0000256" key="2">
    <source>
        <dbReference type="ARBA" id="ARBA00046233"/>
    </source>
</evidence>
<evidence type="ECO:0000259" key="3">
    <source>
        <dbReference type="Pfam" id="PF08190"/>
    </source>
</evidence>
<dbReference type="GO" id="GO:0000492">
    <property type="term" value="P:box C/D snoRNP assembly"/>
    <property type="evidence" value="ECO:0007669"/>
    <property type="project" value="TreeGrafter"/>
</dbReference>
<comment type="function">
    <text evidence="2">Involved in the assembly of C/D box small nucleolar ribonucleoprotein (snoRNP) particles. Recruits the SWI/SNF complex to the core promoter of rRNA genes and enhances pre-rRNA transcription. Mediates interaction of TELO2 with the R2TP complex which is necessary for the stability of MTOR and SMG1. Positively regulates the assembly and activity of the mTORC1 complex.</text>
</comment>
<dbReference type="InterPro" id="IPR050734">
    <property type="entry name" value="PIH1/Kintoun_subfamily"/>
</dbReference>
<feature type="domain" description="PIH1 N-terminal" evidence="3">
    <location>
        <begin position="9"/>
        <end position="132"/>
    </location>
</feature>
<organism evidence="4 5">
    <name type="scientific">Dictyocaulus viviparus</name>
    <name type="common">Bovine lungworm</name>
    <dbReference type="NCBI Taxonomy" id="29172"/>
    <lineage>
        <taxon>Eukaryota</taxon>
        <taxon>Metazoa</taxon>
        <taxon>Ecdysozoa</taxon>
        <taxon>Nematoda</taxon>
        <taxon>Chromadorea</taxon>
        <taxon>Rhabditida</taxon>
        <taxon>Rhabditina</taxon>
        <taxon>Rhabditomorpha</taxon>
        <taxon>Strongyloidea</taxon>
        <taxon>Metastrongylidae</taxon>
        <taxon>Dictyocaulus</taxon>
    </lineage>
</organism>
<reference evidence="5" key="2">
    <citation type="journal article" date="2016" name="Sci. Rep.">
        <title>Dictyocaulus viviparus genome, variome and transcriptome elucidate lungworm biology and support future intervention.</title>
        <authorList>
            <person name="McNulty S.N."/>
            <person name="Strube C."/>
            <person name="Rosa B.A."/>
            <person name="Martin J.C."/>
            <person name="Tyagi R."/>
            <person name="Choi Y.J."/>
            <person name="Wang Q."/>
            <person name="Hallsworth Pepin K."/>
            <person name="Zhang X."/>
            <person name="Ozersky P."/>
            <person name="Wilson R.K."/>
            <person name="Sternberg P.W."/>
            <person name="Gasser R.B."/>
            <person name="Mitreva M."/>
        </authorList>
    </citation>
    <scope>NUCLEOTIDE SEQUENCE [LARGE SCALE GENOMIC DNA]</scope>
    <source>
        <strain evidence="5">HannoverDv2000</strain>
    </source>
</reference>
<dbReference type="EMBL" id="KN716373">
    <property type="protein sequence ID" value="KJH46023.1"/>
    <property type="molecule type" value="Genomic_DNA"/>
</dbReference>
<proteinExistence type="inferred from homology"/>
<name>A0A0D8XN00_DICVI</name>
<comment type="similarity">
    <text evidence="1">Belongs to the PIH1 family.</text>
</comment>
<dbReference type="GO" id="GO:0005737">
    <property type="term" value="C:cytoplasm"/>
    <property type="evidence" value="ECO:0007669"/>
    <property type="project" value="TreeGrafter"/>
</dbReference>
<dbReference type="OrthoDB" id="5135119at2759"/>
<keyword evidence="5" id="KW-1185">Reference proteome</keyword>
<dbReference type="InterPro" id="IPR012981">
    <property type="entry name" value="PIH1_N"/>
</dbReference>
<dbReference type="Proteomes" id="UP000053766">
    <property type="component" value="Unassembled WGS sequence"/>
</dbReference>
<dbReference type="PANTHER" id="PTHR22997">
    <property type="entry name" value="PIH1 DOMAIN-CONTAINING PROTEIN 1"/>
    <property type="match status" value="1"/>
</dbReference>
<dbReference type="Pfam" id="PF08190">
    <property type="entry name" value="PIH1"/>
    <property type="match status" value="1"/>
</dbReference>